<keyword evidence="2" id="KW-1185">Reference proteome</keyword>
<name>F8WDZ5_HUMAN</name>
<proteinExistence type="predicted"/>
<dbReference type="GeneTree" id="ENSGT00940000164761"/>
<reference evidence="1" key="5">
    <citation type="submission" date="2025-09" db="UniProtKB">
        <authorList>
            <consortium name="Ensembl"/>
        </authorList>
    </citation>
    <scope>IDENTIFICATION</scope>
</reference>
<protein>
    <submittedName>
        <fullName evidence="1">Zinc finger protein 20</fullName>
    </submittedName>
</protein>
<evidence type="ECO:0000313" key="2">
    <source>
        <dbReference type="Proteomes" id="UP000005640"/>
    </source>
</evidence>
<dbReference type="VEuPathDB" id="HostDB:ENSG00000132010"/>
<reference evidence="1 2" key="1">
    <citation type="journal article" date="2001" name="Nature">
        <title>Initial sequencing and analysis of the human genome.</title>
        <authorList>
            <consortium name="International Human Genome Sequencing Consortium"/>
            <person name="Lander E.S."/>
            <person name="Linton L.M."/>
            <person name="Birren B."/>
            <person name="Nusbaum C."/>
            <person name="Zody M.C."/>
            <person name="Baldwin J."/>
            <person name="Devon K."/>
            <person name="Dewar K."/>
            <person name="Doyle M."/>
            <person name="FitzHugh W."/>
            <person name="Funke R."/>
            <person name="Gage D."/>
            <person name="Harris K."/>
            <person name="Heaford A."/>
            <person name="Howland J."/>
            <person name="Kann L."/>
            <person name="Lehoczky J."/>
            <person name="LeVine R."/>
            <person name="McEwan P."/>
            <person name="McKernan K."/>
            <person name="Meldrim J."/>
            <person name="Mesirov J.P."/>
            <person name="Miranda C."/>
            <person name="Morris W."/>
            <person name="Naylor J."/>
            <person name="Raymond C."/>
            <person name="Rosetti M."/>
            <person name="Santos R."/>
            <person name="Sheridan A."/>
            <person name="Sougnez C."/>
            <person name="Stange-Thomann N."/>
            <person name="Stojanovic N."/>
            <person name="Subramanian A."/>
            <person name="Wyman D."/>
            <person name="Rogers J."/>
            <person name="Sulston J."/>
            <person name="Ainscough R."/>
            <person name="Beck S."/>
            <person name="Bentley D."/>
            <person name="Burton J."/>
            <person name="Clee C."/>
            <person name="Carter N."/>
            <person name="Coulson A."/>
            <person name="Deadman R."/>
            <person name="Deloukas P."/>
            <person name="Dunham A."/>
            <person name="Dunham I."/>
            <person name="Durbin R."/>
            <person name="French L."/>
            <person name="Grafham D."/>
            <person name="Gregory S."/>
            <person name="Hubbard T."/>
            <person name="Humphray S."/>
            <person name="Hunt A."/>
            <person name="Jones M."/>
            <person name="Lloyd C."/>
            <person name="McMurray A."/>
            <person name="Matthews L."/>
            <person name="Mercer S."/>
            <person name="Milne S."/>
            <person name="Mullikin J.C."/>
            <person name="Mungall A."/>
            <person name="Plumb R."/>
            <person name="Ross M."/>
            <person name="Shownkeen R."/>
            <person name="Sims S."/>
            <person name="Waterston R.H."/>
            <person name="Wilson R.K."/>
            <person name="Hillier L.W."/>
            <person name="McPherson J.D."/>
            <person name="Marra M.A."/>
            <person name="Mardis E.R."/>
            <person name="Fulton L.A."/>
            <person name="Chinwalla A.T."/>
            <person name="Pepin K.H."/>
            <person name="Gish W.R."/>
            <person name="Chissoe S.L."/>
            <person name="Wendl M.C."/>
            <person name="Delehaunty K.D."/>
            <person name="Miner T.L."/>
            <person name="Delehaunty A."/>
            <person name="Kramer J.B."/>
            <person name="Cook L.L."/>
            <person name="Fulton R.S."/>
            <person name="Johnson D.L."/>
            <person name="Minx P.J."/>
            <person name="Clifton S.W."/>
            <person name="Hawkins T."/>
            <person name="Branscomb E."/>
            <person name="Predki P."/>
            <person name="Richardson P."/>
            <person name="Wenning S."/>
            <person name="Slezak T."/>
            <person name="Doggett N."/>
            <person name="Cheng J.F."/>
            <person name="Olsen A."/>
            <person name="Lucas S."/>
            <person name="Elkin C."/>
            <person name="Uberbacher E."/>
            <person name="Frazier M."/>
            <person name="Gibbs R.A."/>
            <person name="Muzny D.M."/>
            <person name="Scherer S.E."/>
            <person name="Bouck J.B."/>
            <person name="Sodergren E.J."/>
            <person name="Worley K.C."/>
            <person name="Rives C.M."/>
            <person name="Gorrell J.H."/>
            <person name="Metzker M.L."/>
            <person name="Naylor S.L."/>
            <person name="Kucherlapati R.S."/>
            <person name="Nelson D.L."/>
            <person name="Weinstock G.M."/>
            <person name="Sakaki Y."/>
            <person name="Fujiyama A."/>
            <person name="Hattori M."/>
            <person name="Yada T."/>
            <person name="Toyoda A."/>
            <person name="Itoh T."/>
            <person name="Kawagoe C."/>
            <person name="Watanabe H."/>
            <person name="Totoki Y."/>
            <person name="Taylor T."/>
            <person name="Weissenbach J."/>
            <person name="Heilig R."/>
            <person name="Saurin W."/>
            <person name="Artiguenave F."/>
            <person name="Brottier P."/>
            <person name="Bruls T."/>
            <person name="Pelletier E."/>
            <person name="Robert C."/>
            <person name="Wincker P."/>
            <person name="Smith D.R."/>
            <person name="Doucette-Stamm L."/>
            <person name="Rubenfield M."/>
            <person name="Weinstock K."/>
            <person name="Lee H.M."/>
            <person name="Dubois J."/>
            <person name="Rosenthal A."/>
            <person name="Platzer M."/>
            <person name="Nyakatura G."/>
            <person name="Taudien S."/>
            <person name="Rump A."/>
            <person name="Yang H."/>
            <person name="Yu J."/>
            <person name="Wang J."/>
            <person name="Huang G."/>
            <person name="Gu J."/>
            <person name="Hood L."/>
            <person name="Rowen L."/>
            <person name="Madan A."/>
            <person name="Qin S."/>
            <person name="Davis R.W."/>
            <person name="Federspiel N.A."/>
            <person name="Abola A.P."/>
            <person name="Proctor M.J."/>
            <person name="Myers R.M."/>
            <person name="Schmutz J."/>
            <person name="Dickson M."/>
            <person name="Grimwood J."/>
            <person name="Cox D.R."/>
            <person name="Olson M.V."/>
            <person name="Kaul R."/>
            <person name="Raymond C."/>
            <person name="Shimizu N."/>
            <person name="Kawasaki K."/>
            <person name="Minoshima S."/>
            <person name="Evans G.A."/>
            <person name="Athanasiou M."/>
            <person name="Schultz R."/>
            <person name="Roe B.A."/>
            <person name="Chen F."/>
            <person name="Pan H."/>
            <person name="Ramser J."/>
            <person name="Lehrach H."/>
            <person name="Reinhardt R."/>
            <person name="McCombie W.R."/>
            <person name="de la Bastide M."/>
            <person name="Dedhia N."/>
            <person name="Blocker H."/>
            <person name="Hornischer K."/>
            <person name="Nordsiek G."/>
            <person name="Agarwala R."/>
            <person name="Aravind L."/>
            <person name="Bailey J.A."/>
            <person name="Bateman A."/>
            <person name="Batzoglou S."/>
            <person name="Birney E."/>
            <person name="Bork P."/>
            <person name="Brown D.G."/>
            <person name="Burge C.B."/>
            <person name="Cerutti L."/>
            <person name="Chen H.C."/>
            <person name="Church D."/>
            <person name="Clamp M."/>
            <person name="Copley R.R."/>
            <person name="Doerks T."/>
            <person name="Eddy S.R."/>
            <person name="Eichler E.E."/>
            <person name="Furey T.S."/>
            <person name="Galagan J."/>
            <person name="Gilbert J.G."/>
            <person name="Harmon C."/>
            <person name="Hayashizaki Y."/>
            <person name="Haussler D."/>
            <person name="Hermjakob H."/>
            <person name="Hokamp K."/>
            <person name="Jang W."/>
            <person name="Johnson L.S."/>
            <person name="Jones T.A."/>
            <person name="Kasif S."/>
            <person name="Kaspryzk A."/>
            <person name="Kennedy S."/>
            <person name="Kent W.J."/>
            <person name="Kitts P."/>
            <person name="Koonin E.V."/>
            <person name="Korf I."/>
            <person name="Kulp D."/>
            <person name="Lancet D."/>
            <person name="Lowe T.M."/>
            <person name="McLysaght A."/>
            <person name="Mikkelsen T."/>
            <person name="Moran J.V."/>
            <person name="Mulder N."/>
            <person name="Pollara V.J."/>
            <person name="Ponting C.P."/>
            <person name="Schuler G."/>
            <person name="Schultz J."/>
            <person name="Slater G."/>
            <person name="Smit A.F."/>
            <person name="Stupka E."/>
            <person name="Szustakowski J."/>
            <person name="Thierry-Mieg D."/>
            <person name="Thierry-Mieg J."/>
            <person name="Wagner L."/>
            <person name="Wallis J."/>
            <person name="Wheeler R."/>
            <person name="Williams A."/>
            <person name="Wolf Y.I."/>
            <person name="Wolfe K.H."/>
            <person name="Yang S.P."/>
            <person name="Yeh R.F."/>
            <person name="Collins F."/>
            <person name="Guyer M.S."/>
            <person name="Peterson J."/>
            <person name="Felsenfeld A."/>
            <person name="Wetterstrand K.A."/>
            <person name="Patrinos A."/>
            <person name="Morgan M.J."/>
            <person name="de Jong P."/>
            <person name="Catanese J.J."/>
            <person name="Osoegawa K."/>
            <person name="Shizuya H."/>
            <person name="Choi S."/>
            <person name="Chen Y.J."/>
        </authorList>
    </citation>
    <scope>NUCLEOTIDE SEQUENCE [LARGE SCALE GENOMIC DNA]</scope>
</reference>
<gene>
    <name evidence="1" type="primary">ZNF20</name>
</gene>
<dbReference type="UCSC" id="uc060txq.1">
    <property type="organism name" value="human"/>
</dbReference>
<dbReference type="HOGENOM" id="CLU_3299135_0_0_1"/>
<dbReference type="ExpressionAtlas" id="F8WDZ5">
    <property type="expression patterns" value="baseline and differential"/>
</dbReference>
<dbReference type="Ensembl" id="ENST00000454949.5">
    <property type="protein sequence ID" value="ENSP00000402483.1"/>
    <property type="gene ID" value="ENSG00000132010.16"/>
</dbReference>
<reference evidence="1 2" key="2">
    <citation type="journal article" date="2004" name="Nature">
        <title>The DNA sequence and biology of human chromosome 19.</title>
        <authorList>
            <person name="Grimwood J."/>
            <person name="Gordon L.A."/>
            <person name="Olsen A."/>
            <person name="Terry A."/>
            <person name="Schmutz J."/>
            <person name="Lamerdin J."/>
            <person name="Hellsten U."/>
            <person name="Goodstein D."/>
            <person name="Couronne O."/>
            <person name="Tran-Gyamfi M."/>
            <person name="Aerts A."/>
            <person name="Altherr M."/>
            <person name="Ashworth L."/>
            <person name="Bajorek E."/>
            <person name="Black S."/>
            <person name="Branscomb E."/>
            <person name="Caenepeel S."/>
            <person name="Carrano A."/>
            <person name="Caoile C."/>
            <person name="Chan Y.M."/>
            <person name="Christensen M."/>
            <person name="Cleland C.A."/>
            <person name="Copeland A."/>
            <person name="Dalin E."/>
            <person name="Dehal P."/>
            <person name="Denys M."/>
            <person name="Detter J.C."/>
            <person name="Escobar J."/>
            <person name="Flowers D."/>
            <person name="Fotopulos D."/>
            <person name="Garcia C."/>
            <person name="Georgescu A.M."/>
            <person name="Glavina T."/>
            <person name="Gomez M."/>
            <person name="Gonzales E."/>
            <person name="Groza M."/>
            <person name="Hammon N."/>
            <person name="Hawkins T."/>
            <person name="Haydu L."/>
            <person name="Ho I."/>
            <person name="Huang W."/>
            <person name="Israni S."/>
            <person name="Jett J."/>
            <person name="Kadner K."/>
            <person name="Kimball H."/>
            <person name="Kobayashi A."/>
            <person name="Larionov V."/>
            <person name="Leem S.H."/>
            <person name="Lopez F."/>
            <person name="Lou Y."/>
            <person name="Lowry S."/>
            <person name="Malfatti S."/>
            <person name="Martinez D."/>
            <person name="McCready P."/>
            <person name="Medina C."/>
            <person name="Morgan J."/>
            <person name="Nelson K."/>
            <person name="Nolan M."/>
            <person name="Ovcharenko I."/>
            <person name="Pitluck S."/>
            <person name="Pollard M."/>
            <person name="Popkie A.P."/>
            <person name="Predki P."/>
            <person name="Quan G."/>
            <person name="Ramirez L."/>
            <person name="Rash S."/>
            <person name="Retterer J."/>
            <person name="Rodriguez A."/>
            <person name="Rogers S."/>
            <person name="Salamov A."/>
            <person name="Salazar A."/>
            <person name="She X."/>
            <person name="Smith D."/>
            <person name="Slezak T."/>
            <person name="Solovyev V."/>
            <person name="Thayer N."/>
            <person name="Tice H."/>
            <person name="Tsai M."/>
            <person name="Ustaszewska A."/>
            <person name="Vo N."/>
            <person name="Wagner M."/>
            <person name="Wheeler J."/>
            <person name="Wu K."/>
            <person name="Xie G."/>
            <person name="Yang J."/>
            <person name="Dubchak I."/>
            <person name="Furey T.S."/>
            <person name="DeJong P."/>
            <person name="Dickson M."/>
            <person name="Gordon D."/>
            <person name="Eichler E.E."/>
            <person name="Pennacchio L.A."/>
            <person name="Richardson P."/>
            <person name="Stubbs L."/>
            <person name="Rokhsar D.S."/>
            <person name="Myers R.M."/>
            <person name="Rubin E.M."/>
            <person name="Lucas S.M."/>
        </authorList>
    </citation>
    <scope>NUCLEOTIDE SEQUENCE [LARGE SCALE GENOMIC DNA]</scope>
</reference>
<sequence length="40" mass="4738">MVTICPCSFWIQWPLRMWLSASPRRSGLCWILPRRISTGM</sequence>
<dbReference type="ProteomicsDB" id="31666"/>
<dbReference type="EMBL" id="AC022415">
    <property type="status" value="NOT_ANNOTATED_CDS"/>
    <property type="molecule type" value="Genomic_DNA"/>
</dbReference>
<dbReference type="OrthoDB" id="1095242at2759"/>
<organism evidence="1 2">
    <name type="scientific">Homo sapiens</name>
    <name type="common">Human</name>
    <dbReference type="NCBI Taxonomy" id="9606"/>
    <lineage>
        <taxon>Eukaryota</taxon>
        <taxon>Metazoa</taxon>
        <taxon>Chordata</taxon>
        <taxon>Craniata</taxon>
        <taxon>Vertebrata</taxon>
        <taxon>Euteleostomi</taxon>
        <taxon>Mammalia</taxon>
        <taxon>Eutheria</taxon>
        <taxon>Euarchontoglires</taxon>
        <taxon>Primates</taxon>
        <taxon>Haplorrhini</taxon>
        <taxon>Catarrhini</taxon>
        <taxon>Hominidae</taxon>
        <taxon>Homo</taxon>
    </lineage>
</organism>
<dbReference type="HGNC" id="HGNC:12992">
    <property type="gene designation" value="ZNF20"/>
</dbReference>
<dbReference type="Bgee" id="ENSG00000132010">
    <property type="expression patterns" value="Expressed in sural nerve and 102 other cell types or tissues"/>
</dbReference>
<accession>F8WDZ5</accession>
<evidence type="ECO:0000313" key="1">
    <source>
        <dbReference type="Ensembl" id="ENSP00000402483.1"/>
    </source>
</evidence>
<reference evidence="1 2" key="3">
    <citation type="journal article" date="2004" name="Nature">
        <title>Finishing the euchromatic sequence of the human genome.</title>
        <authorList>
            <consortium name="International Human Genome Sequencing Consortium"/>
        </authorList>
    </citation>
    <scope>NUCLEOTIDE SEQUENCE [LARGE SCALE GENOMIC DNA]</scope>
</reference>
<reference evidence="1" key="4">
    <citation type="submission" date="2025-08" db="UniProtKB">
        <authorList>
            <consortium name="Ensembl"/>
        </authorList>
    </citation>
    <scope>IDENTIFICATION</scope>
</reference>
<dbReference type="MassIVE" id="F8WDZ5"/>
<dbReference type="Proteomes" id="UP000005640">
    <property type="component" value="Chromosome 19"/>
</dbReference>
<dbReference type="AlphaFoldDB" id="F8WDZ5"/>